<proteinExistence type="predicted"/>
<gene>
    <name evidence="3" type="ORF">CAUJ_LOCUS4152</name>
</gene>
<dbReference type="Proteomes" id="UP000835052">
    <property type="component" value="Unassembled WGS sequence"/>
</dbReference>
<name>A0A8S1GZ34_9PELO</name>
<feature type="region of interest" description="Disordered" evidence="2">
    <location>
        <begin position="324"/>
        <end position="351"/>
    </location>
</feature>
<dbReference type="AlphaFoldDB" id="A0A8S1GZ34"/>
<reference evidence="3" key="1">
    <citation type="submission" date="2020-10" db="EMBL/GenBank/DDBJ databases">
        <authorList>
            <person name="Kikuchi T."/>
        </authorList>
    </citation>
    <scope>NUCLEOTIDE SEQUENCE</scope>
    <source>
        <strain evidence="3">NKZ352</strain>
    </source>
</reference>
<keyword evidence="4" id="KW-1185">Reference proteome</keyword>
<dbReference type="EMBL" id="CAJGYM010000008">
    <property type="protein sequence ID" value="CAD6188233.1"/>
    <property type="molecule type" value="Genomic_DNA"/>
</dbReference>
<accession>A0A8S1GZ34</accession>
<evidence type="ECO:0000313" key="4">
    <source>
        <dbReference type="Proteomes" id="UP000835052"/>
    </source>
</evidence>
<sequence>MASDTSVMRVTDDNLVTRRRNVTKGIEEIRAKKSEIAQALRDVGQDVENEDKKSLIKQLVEAFDGLTTQENQYLEILQAIVGIHEQATKDIAEDYEQKIAADEEKLRLIRESQADGASDAPADEADGDPDVQELREALLELRKVSDAAVAASELNDKLVERLQLHKKKKSAMMELRTKKAKELDETAKQVRAEVTEKMRRLATEKSTTIQKEKELEELRKQCLRLGIQLGQEEEQKKEETIKAASSVMNGNQRIPPISKEEAAQQSEEQLEEKRKQIRENIRKERERKEEVNAIIREKLAAMEARKKRIIEIRGMLQDNAAKQTQLTSGGTTGEENASSGSTEQPAAEENEQVEEINLDEIITNAKANLQNLTAMRERLQEMQTNGGPLSADDVELIENLERQRLNEEMDENAAVDEIEQQVRLSFANATDAMDAVRAESRRLLVQLYSELPTRRAATPSQLSPLLALHQRLITTPADLKRALGQALISLADDPTNGDQLLPLLLKLYAEVVQQTTVEGNRRGFFIVSLTRTDDGSSVWRAVVAAKYRVSGGCNATVHGALLGS</sequence>
<evidence type="ECO:0000313" key="3">
    <source>
        <dbReference type="EMBL" id="CAD6188233.1"/>
    </source>
</evidence>
<protein>
    <submittedName>
        <fullName evidence="3">Uncharacterized protein</fullName>
    </submittedName>
</protein>
<organism evidence="3 4">
    <name type="scientific">Caenorhabditis auriculariae</name>
    <dbReference type="NCBI Taxonomy" id="2777116"/>
    <lineage>
        <taxon>Eukaryota</taxon>
        <taxon>Metazoa</taxon>
        <taxon>Ecdysozoa</taxon>
        <taxon>Nematoda</taxon>
        <taxon>Chromadorea</taxon>
        <taxon>Rhabditida</taxon>
        <taxon>Rhabditina</taxon>
        <taxon>Rhabditomorpha</taxon>
        <taxon>Rhabditoidea</taxon>
        <taxon>Rhabditidae</taxon>
        <taxon>Peloderinae</taxon>
        <taxon>Caenorhabditis</taxon>
    </lineage>
</organism>
<evidence type="ECO:0000256" key="2">
    <source>
        <dbReference type="SAM" id="MobiDB-lite"/>
    </source>
</evidence>
<dbReference type="OrthoDB" id="2125770at2759"/>
<comment type="caution">
    <text evidence="3">The sequence shown here is derived from an EMBL/GenBank/DDBJ whole genome shotgun (WGS) entry which is preliminary data.</text>
</comment>
<feature type="region of interest" description="Disordered" evidence="2">
    <location>
        <begin position="249"/>
        <end position="274"/>
    </location>
</feature>
<feature type="coiled-coil region" evidence="1">
    <location>
        <begin position="180"/>
        <end position="235"/>
    </location>
</feature>
<feature type="compositionally biased region" description="Polar residues" evidence="2">
    <location>
        <begin position="324"/>
        <end position="344"/>
    </location>
</feature>
<evidence type="ECO:0000256" key="1">
    <source>
        <dbReference type="SAM" id="Coils"/>
    </source>
</evidence>
<keyword evidence="1" id="KW-0175">Coiled coil</keyword>
<feature type="coiled-coil region" evidence="1">
    <location>
        <begin position="362"/>
        <end position="417"/>
    </location>
</feature>